<evidence type="ECO:0000313" key="1">
    <source>
        <dbReference type="EMBL" id="QDT03063.1"/>
    </source>
</evidence>
<name>A0A517N7E1_9BACT</name>
<dbReference type="OrthoDB" id="274325at2"/>
<dbReference type="AlphaFoldDB" id="A0A517N7E1"/>
<accession>A0A517N7E1</accession>
<gene>
    <name evidence="1" type="ORF">K227x_14420</name>
</gene>
<evidence type="ECO:0000313" key="2">
    <source>
        <dbReference type="Proteomes" id="UP000318538"/>
    </source>
</evidence>
<dbReference type="InterPro" id="IPR032675">
    <property type="entry name" value="LRR_dom_sf"/>
</dbReference>
<dbReference type="Gene3D" id="3.80.10.10">
    <property type="entry name" value="Ribonuclease Inhibitor"/>
    <property type="match status" value="1"/>
</dbReference>
<organism evidence="1 2">
    <name type="scientific">Rubripirellula lacrimiformis</name>
    <dbReference type="NCBI Taxonomy" id="1930273"/>
    <lineage>
        <taxon>Bacteria</taxon>
        <taxon>Pseudomonadati</taxon>
        <taxon>Planctomycetota</taxon>
        <taxon>Planctomycetia</taxon>
        <taxon>Pirellulales</taxon>
        <taxon>Pirellulaceae</taxon>
        <taxon>Rubripirellula</taxon>
    </lineage>
</organism>
<reference evidence="1 2" key="1">
    <citation type="submission" date="2019-02" db="EMBL/GenBank/DDBJ databases">
        <title>Deep-cultivation of Planctomycetes and their phenomic and genomic characterization uncovers novel biology.</title>
        <authorList>
            <person name="Wiegand S."/>
            <person name="Jogler M."/>
            <person name="Boedeker C."/>
            <person name="Pinto D."/>
            <person name="Vollmers J."/>
            <person name="Rivas-Marin E."/>
            <person name="Kohn T."/>
            <person name="Peeters S.H."/>
            <person name="Heuer A."/>
            <person name="Rast P."/>
            <person name="Oberbeckmann S."/>
            <person name="Bunk B."/>
            <person name="Jeske O."/>
            <person name="Meyerdierks A."/>
            <person name="Storesund J.E."/>
            <person name="Kallscheuer N."/>
            <person name="Luecker S."/>
            <person name="Lage O.M."/>
            <person name="Pohl T."/>
            <person name="Merkel B.J."/>
            <person name="Hornburger P."/>
            <person name="Mueller R.-W."/>
            <person name="Bruemmer F."/>
            <person name="Labrenz M."/>
            <person name="Spormann A.M."/>
            <person name="Op den Camp H."/>
            <person name="Overmann J."/>
            <person name="Amann R."/>
            <person name="Jetten M.S.M."/>
            <person name="Mascher T."/>
            <person name="Medema M.H."/>
            <person name="Devos D.P."/>
            <person name="Kaster A.-K."/>
            <person name="Ovreas L."/>
            <person name="Rohde M."/>
            <person name="Galperin M.Y."/>
            <person name="Jogler C."/>
        </authorList>
    </citation>
    <scope>NUCLEOTIDE SEQUENCE [LARGE SCALE GENOMIC DNA]</scope>
    <source>
        <strain evidence="1 2">K22_7</strain>
    </source>
</reference>
<keyword evidence="2" id="KW-1185">Reference proteome</keyword>
<dbReference type="Proteomes" id="UP000318538">
    <property type="component" value="Chromosome"/>
</dbReference>
<protein>
    <recommendedName>
        <fullName evidence="3">Leucine Rich repeats (2 copies)</fullName>
    </recommendedName>
</protein>
<dbReference type="RefSeq" id="WP_145168824.1">
    <property type="nucleotide sequence ID" value="NZ_CP036525.1"/>
</dbReference>
<dbReference type="KEGG" id="rlc:K227x_14420"/>
<sequence>MKRFSLRTLLITTAVIAVLLALPTRRAIFQKRGRAWVASQNGHVSFSYKYNALTDQWDHNAALPAPEWLINTLGIDFFDTVDTVVLDNMTVKDLSPITNLQNLRQLAVYIDIDDSLDFSPLAELPKLELVYLDYTGIRAARLAKLRELLPDVRVDATNHPPPD</sequence>
<proteinExistence type="predicted"/>
<dbReference type="EMBL" id="CP036525">
    <property type="protein sequence ID" value="QDT03063.1"/>
    <property type="molecule type" value="Genomic_DNA"/>
</dbReference>
<evidence type="ECO:0008006" key="3">
    <source>
        <dbReference type="Google" id="ProtNLM"/>
    </source>
</evidence>